<evidence type="ECO:0000313" key="2">
    <source>
        <dbReference type="EMBL" id="GBB85322.1"/>
    </source>
</evidence>
<proteinExistence type="predicted"/>
<feature type="region of interest" description="Disordered" evidence="1">
    <location>
        <begin position="173"/>
        <end position="194"/>
    </location>
</feature>
<feature type="compositionally biased region" description="Basic and acidic residues" evidence="1">
    <location>
        <begin position="346"/>
        <end position="360"/>
    </location>
</feature>
<feature type="region of interest" description="Disordered" evidence="1">
    <location>
        <begin position="340"/>
        <end position="361"/>
    </location>
</feature>
<accession>A0A2Z6QA64</accession>
<comment type="caution">
    <text evidence="2">The sequence shown here is derived from an EMBL/GenBank/DDBJ whole genome shotgun (WGS) entry which is preliminary data.</text>
</comment>
<reference evidence="2 3" key="1">
    <citation type="submission" date="2017-11" db="EMBL/GenBank/DDBJ databases">
        <title>The genome of Rhizophagus clarus HR1 reveals common genetic basis of auxotrophy among arbuscular mycorrhizal fungi.</title>
        <authorList>
            <person name="Kobayashi Y."/>
        </authorList>
    </citation>
    <scope>NUCLEOTIDE SEQUENCE [LARGE SCALE GENOMIC DNA]</scope>
    <source>
        <strain evidence="2 3">HR1</strain>
    </source>
</reference>
<organism evidence="2 3">
    <name type="scientific">Rhizophagus clarus</name>
    <dbReference type="NCBI Taxonomy" id="94130"/>
    <lineage>
        <taxon>Eukaryota</taxon>
        <taxon>Fungi</taxon>
        <taxon>Fungi incertae sedis</taxon>
        <taxon>Mucoromycota</taxon>
        <taxon>Glomeromycotina</taxon>
        <taxon>Glomeromycetes</taxon>
        <taxon>Glomerales</taxon>
        <taxon>Glomeraceae</taxon>
        <taxon>Rhizophagus</taxon>
    </lineage>
</organism>
<evidence type="ECO:0000256" key="1">
    <source>
        <dbReference type="SAM" id="MobiDB-lite"/>
    </source>
</evidence>
<dbReference type="Proteomes" id="UP000247702">
    <property type="component" value="Unassembled WGS sequence"/>
</dbReference>
<sequence>MDENAKRDARETIAEISAVDESDSEIDQQNDVNTKSMEEVPEVVAEQSVPDKVIDDFIFEESDNVPDSVIAQPKQAVQSEWIDSHPTDRRGSFATRSRGLLEDKEMDVFLDEEHKKRISEEIRQRKREKKLREDDSQEKNLDSEPLIADIFGIDSQDSIISLNKKDGQDVFLPVHHPNHVSHESLPNSTASSKQIPVDSDLAPGSIPHLAHLFDKAEKTGQKEKLRWYYYSEEFEKKAIIIALENNISDQMARTQIYDEMESYLPGKKRENLRKMTQKTKNIYTLFKEIGIDKIGLVTYSVDAIGSLTGAQIQNIINLCTAECQKVISVKYSSRSHDLLAESNESGSKKSPDVRQCEEKGPIPPAPQVSHVPIKISKFPKDWNTILDAVNKCFPFLSWNKSITWCRDAFEYTDPEAKYLACKSVYMHRGIWSDWTCQDKNNFYYLACPWDIYENKKVKIATQG</sequence>
<gene>
    <name evidence="2" type="ORF">RclHR1_11890005</name>
</gene>
<feature type="compositionally biased region" description="Basic and acidic residues" evidence="1">
    <location>
        <begin position="1"/>
        <end position="13"/>
    </location>
</feature>
<protein>
    <submittedName>
        <fullName evidence="2">Uncharacterized protein</fullName>
    </submittedName>
</protein>
<keyword evidence="3" id="KW-1185">Reference proteome</keyword>
<dbReference type="AlphaFoldDB" id="A0A2Z6QA64"/>
<evidence type="ECO:0000313" key="3">
    <source>
        <dbReference type="Proteomes" id="UP000247702"/>
    </source>
</evidence>
<feature type="compositionally biased region" description="Basic and acidic residues" evidence="1">
    <location>
        <begin position="82"/>
        <end position="91"/>
    </location>
</feature>
<name>A0A2Z6QA64_9GLOM</name>
<feature type="region of interest" description="Disordered" evidence="1">
    <location>
        <begin position="1"/>
        <end position="44"/>
    </location>
</feature>
<feature type="region of interest" description="Disordered" evidence="1">
    <location>
        <begin position="76"/>
        <end position="96"/>
    </location>
</feature>
<feature type="compositionally biased region" description="Acidic residues" evidence="1">
    <location>
        <begin position="18"/>
        <end position="28"/>
    </location>
</feature>
<feature type="compositionally biased region" description="Polar residues" evidence="1">
    <location>
        <begin position="184"/>
        <end position="194"/>
    </location>
</feature>
<dbReference type="EMBL" id="BEXD01000212">
    <property type="protein sequence ID" value="GBB85322.1"/>
    <property type="molecule type" value="Genomic_DNA"/>
</dbReference>